<proteinExistence type="predicted"/>
<accession>A0AAU9NM62</accession>
<evidence type="ECO:0000313" key="3">
    <source>
        <dbReference type="Proteomes" id="UP001157418"/>
    </source>
</evidence>
<reference evidence="2 3" key="1">
    <citation type="submission" date="2022-01" db="EMBL/GenBank/DDBJ databases">
        <authorList>
            <person name="Xiong W."/>
            <person name="Schranz E."/>
        </authorList>
    </citation>
    <scope>NUCLEOTIDE SEQUENCE [LARGE SCALE GENOMIC DNA]</scope>
</reference>
<keyword evidence="3" id="KW-1185">Reference proteome</keyword>
<dbReference type="Proteomes" id="UP001157418">
    <property type="component" value="Unassembled WGS sequence"/>
</dbReference>
<dbReference type="EMBL" id="CAKMRJ010004445">
    <property type="protein sequence ID" value="CAH1438858.1"/>
    <property type="molecule type" value="Genomic_DNA"/>
</dbReference>
<sequence length="188" mass="21383">MADHFYQNEMSVFIKEEDPPPPKTTTNPLTKILSLPYNLFSDKIKRAALNLKQIIVLETWGNTRKRLNDYTLYTEYLPQPSPFDHRPPPPQPCDHRLPPPLSATTLVCHYHHLPPPYMVPPLPIIPFPPSFTSSDNLFSTISGNRSPLNMTIVNLQQTPQFTSANNNQSRHPPPLLKSNSNLKSKPRA</sequence>
<dbReference type="InterPro" id="IPR012341">
    <property type="entry name" value="6hp_glycosidase-like_sf"/>
</dbReference>
<dbReference type="AlphaFoldDB" id="A0AAU9NM62"/>
<evidence type="ECO:0000256" key="1">
    <source>
        <dbReference type="SAM" id="MobiDB-lite"/>
    </source>
</evidence>
<protein>
    <submittedName>
        <fullName evidence="2">Uncharacterized protein</fullName>
    </submittedName>
</protein>
<gene>
    <name evidence="2" type="ORF">LVIROSA_LOCUS25091</name>
</gene>
<organism evidence="2 3">
    <name type="scientific">Lactuca virosa</name>
    <dbReference type="NCBI Taxonomy" id="75947"/>
    <lineage>
        <taxon>Eukaryota</taxon>
        <taxon>Viridiplantae</taxon>
        <taxon>Streptophyta</taxon>
        <taxon>Embryophyta</taxon>
        <taxon>Tracheophyta</taxon>
        <taxon>Spermatophyta</taxon>
        <taxon>Magnoliopsida</taxon>
        <taxon>eudicotyledons</taxon>
        <taxon>Gunneridae</taxon>
        <taxon>Pentapetalae</taxon>
        <taxon>asterids</taxon>
        <taxon>campanulids</taxon>
        <taxon>Asterales</taxon>
        <taxon>Asteraceae</taxon>
        <taxon>Cichorioideae</taxon>
        <taxon>Cichorieae</taxon>
        <taxon>Lactucinae</taxon>
        <taxon>Lactuca</taxon>
    </lineage>
</organism>
<feature type="compositionally biased region" description="Polar residues" evidence="1">
    <location>
        <begin position="177"/>
        <end position="188"/>
    </location>
</feature>
<dbReference type="GO" id="GO:0005975">
    <property type="term" value="P:carbohydrate metabolic process"/>
    <property type="evidence" value="ECO:0007669"/>
    <property type="project" value="InterPro"/>
</dbReference>
<feature type="region of interest" description="Disordered" evidence="1">
    <location>
        <begin position="162"/>
        <end position="188"/>
    </location>
</feature>
<feature type="region of interest" description="Disordered" evidence="1">
    <location>
        <begin position="1"/>
        <end position="27"/>
    </location>
</feature>
<evidence type="ECO:0000313" key="2">
    <source>
        <dbReference type="EMBL" id="CAH1438858.1"/>
    </source>
</evidence>
<dbReference type="Gene3D" id="1.50.10.10">
    <property type="match status" value="1"/>
</dbReference>
<comment type="caution">
    <text evidence="2">The sequence shown here is derived from an EMBL/GenBank/DDBJ whole genome shotgun (WGS) entry which is preliminary data.</text>
</comment>
<name>A0AAU9NM62_9ASTR</name>